<keyword evidence="2" id="KW-1185">Reference proteome</keyword>
<protein>
    <recommendedName>
        <fullName evidence="3">Polymerase beta nucleotidyltransferase domain-containing protein</fullName>
    </recommendedName>
</protein>
<feature type="non-terminal residue" evidence="1">
    <location>
        <position position="1"/>
    </location>
</feature>
<reference evidence="1 2" key="1">
    <citation type="submission" date="2017-03" db="EMBL/GenBank/DDBJ databases">
        <title>Genome sequence of Geothermobacter sp. EPR-M, Deep-Sea Iron Reducer.</title>
        <authorList>
            <person name="Tully B."/>
            <person name="Savalia P."/>
            <person name="Abuyen K."/>
            <person name="Baughan C."/>
            <person name="Romero E."/>
            <person name="Ronkowski C."/>
            <person name="Torres B."/>
            <person name="Tremblay J."/>
            <person name="Trujillo A."/>
            <person name="Tyler M."/>
            <person name="Perez-Rodriguez I."/>
            <person name="Amend J."/>
        </authorList>
    </citation>
    <scope>NUCLEOTIDE SEQUENCE [LARGE SCALE GENOMIC DNA]</scope>
    <source>
        <strain evidence="1 2">EPR-M</strain>
    </source>
</reference>
<dbReference type="EMBL" id="NAAD01000052">
    <property type="protein sequence ID" value="ORJ52556.1"/>
    <property type="molecule type" value="Genomic_DNA"/>
</dbReference>
<dbReference type="Proteomes" id="UP000193136">
    <property type="component" value="Unassembled WGS sequence"/>
</dbReference>
<gene>
    <name evidence="1" type="ORF">B5V00_16740</name>
</gene>
<accession>A0A1X0XI47</accession>
<evidence type="ECO:0000313" key="2">
    <source>
        <dbReference type="Proteomes" id="UP000193136"/>
    </source>
</evidence>
<dbReference type="AlphaFoldDB" id="A0A1X0XI47"/>
<dbReference type="SUPFAM" id="SSF81301">
    <property type="entry name" value="Nucleotidyltransferase"/>
    <property type="match status" value="1"/>
</dbReference>
<name>A0A1X0XI47_9BACT</name>
<organism evidence="1 2">
    <name type="scientific">Geothermobacter hydrogeniphilus</name>
    <dbReference type="NCBI Taxonomy" id="1969733"/>
    <lineage>
        <taxon>Bacteria</taxon>
        <taxon>Pseudomonadati</taxon>
        <taxon>Thermodesulfobacteriota</taxon>
        <taxon>Desulfuromonadia</taxon>
        <taxon>Desulfuromonadales</taxon>
        <taxon>Geothermobacteraceae</taxon>
        <taxon>Geothermobacter</taxon>
    </lineage>
</organism>
<dbReference type="Gene3D" id="3.30.460.10">
    <property type="entry name" value="Beta Polymerase, domain 2"/>
    <property type="match status" value="1"/>
</dbReference>
<sequence length="62" mass="7118">TYSDLDLALVAEKPIDWRLEELRDAFAESDLPIMVDVLDWHGISPRFRKVIEAGYEVLDLGD</sequence>
<dbReference type="InterPro" id="IPR043519">
    <property type="entry name" value="NT_sf"/>
</dbReference>
<evidence type="ECO:0008006" key="3">
    <source>
        <dbReference type="Google" id="ProtNLM"/>
    </source>
</evidence>
<comment type="caution">
    <text evidence="1">The sequence shown here is derived from an EMBL/GenBank/DDBJ whole genome shotgun (WGS) entry which is preliminary data.</text>
</comment>
<proteinExistence type="predicted"/>
<evidence type="ECO:0000313" key="1">
    <source>
        <dbReference type="EMBL" id="ORJ52556.1"/>
    </source>
</evidence>